<name>A0A409YWI4_9AGAR</name>
<evidence type="ECO:0000313" key="2">
    <source>
        <dbReference type="EMBL" id="PPR07350.1"/>
    </source>
</evidence>
<dbReference type="AlphaFoldDB" id="A0A409YWI4"/>
<gene>
    <name evidence="2" type="ORF">CVT24_007485</name>
</gene>
<reference evidence="2 3" key="1">
    <citation type="journal article" date="2018" name="Evol. Lett.">
        <title>Horizontal gene cluster transfer increased hallucinogenic mushroom diversity.</title>
        <authorList>
            <person name="Reynolds H.T."/>
            <person name="Vijayakumar V."/>
            <person name="Gluck-Thaler E."/>
            <person name="Korotkin H.B."/>
            <person name="Matheny P.B."/>
            <person name="Slot J.C."/>
        </authorList>
    </citation>
    <scope>NUCLEOTIDE SEQUENCE [LARGE SCALE GENOMIC DNA]</scope>
    <source>
        <strain evidence="2 3">2629</strain>
    </source>
</reference>
<dbReference type="OrthoDB" id="10653464at2759"/>
<dbReference type="Proteomes" id="UP000284842">
    <property type="component" value="Unassembled WGS sequence"/>
</dbReference>
<evidence type="ECO:0000256" key="1">
    <source>
        <dbReference type="SAM" id="MobiDB-lite"/>
    </source>
</evidence>
<sequence>MKLTWRNFNYRYDAAFPELEGVPLTTFCELRDLLGRRYELSRAELLSISTILALTGDVEYAAEKAPDVVKRVGRDNFRSACHATILTVRELHRIQLGESGRKDSRESFYGGNQKSGTFASAPPRAPRSSETERIREDYYSAPVPGPARMLITITPILDLGALQGHAPDPGLLIANDILIPKDLADDLSLMEIEDDPVPSESAPLPHFVPNTSQHRKWRASDGVHLLSTFRQFGGTRPVALSRSFRNGSFKFFVSYGELMLASPRIHPNARQVDDATLVPGDVYIHINDDFTKIQVWQLVNRENRKPSRTNIDRTWLNVSASFVANDGSITHPSIPGCVLVAHISLMPTYLRFSTLSGYMRTDENLRGALEYLAADQDDDVADLKKLLKLKSK</sequence>
<dbReference type="EMBL" id="NHTK01000466">
    <property type="protein sequence ID" value="PPR07350.1"/>
    <property type="molecule type" value="Genomic_DNA"/>
</dbReference>
<feature type="compositionally biased region" description="Basic and acidic residues" evidence="1">
    <location>
        <begin position="127"/>
        <end position="138"/>
    </location>
</feature>
<feature type="region of interest" description="Disordered" evidence="1">
    <location>
        <begin position="102"/>
        <end position="140"/>
    </location>
</feature>
<accession>A0A409YWI4</accession>
<comment type="caution">
    <text evidence="2">The sequence shown here is derived from an EMBL/GenBank/DDBJ whole genome shotgun (WGS) entry which is preliminary data.</text>
</comment>
<keyword evidence="3" id="KW-1185">Reference proteome</keyword>
<organism evidence="2 3">
    <name type="scientific">Panaeolus cyanescens</name>
    <dbReference type="NCBI Taxonomy" id="181874"/>
    <lineage>
        <taxon>Eukaryota</taxon>
        <taxon>Fungi</taxon>
        <taxon>Dikarya</taxon>
        <taxon>Basidiomycota</taxon>
        <taxon>Agaricomycotina</taxon>
        <taxon>Agaricomycetes</taxon>
        <taxon>Agaricomycetidae</taxon>
        <taxon>Agaricales</taxon>
        <taxon>Agaricineae</taxon>
        <taxon>Galeropsidaceae</taxon>
        <taxon>Panaeolus</taxon>
    </lineage>
</organism>
<evidence type="ECO:0000313" key="3">
    <source>
        <dbReference type="Proteomes" id="UP000284842"/>
    </source>
</evidence>
<protein>
    <submittedName>
        <fullName evidence="2">Uncharacterized protein</fullName>
    </submittedName>
</protein>
<proteinExistence type="predicted"/>
<dbReference type="InParanoid" id="A0A409YWI4"/>